<evidence type="ECO:0000313" key="2">
    <source>
        <dbReference type="Proteomes" id="UP000185557"/>
    </source>
</evidence>
<dbReference type="EMBL" id="MRCG01000018">
    <property type="protein sequence ID" value="OKH45122.1"/>
    <property type="molecule type" value="Genomic_DNA"/>
</dbReference>
<protein>
    <submittedName>
        <fullName evidence="1">Uncharacterized protein</fullName>
    </submittedName>
</protein>
<dbReference type="RefSeq" id="WP_073610274.1">
    <property type="nucleotide sequence ID" value="NZ_MRCG01000018.1"/>
</dbReference>
<keyword evidence="2" id="KW-1185">Reference proteome</keyword>
<organism evidence="1 2">
    <name type="scientific">Phormidium tenue NIES-30</name>
    <dbReference type="NCBI Taxonomy" id="549789"/>
    <lineage>
        <taxon>Bacteria</taxon>
        <taxon>Bacillati</taxon>
        <taxon>Cyanobacteriota</taxon>
        <taxon>Cyanophyceae</taxon>
        <taxon>Oscillatoriophycideae</taxon>
        <taxon>Oscillatoriales</taxon>
        <taxon>Oscillatoriaceae</taxon>
        <taxon>Phormidium</taxon>
    </lineage>
</organism>
<comment type="caution">
    <text evidence="1">The sequence shown here is derived from an EMBL/GenBank/DDBJ whole genome shotgun (WGS) entry which is preliminary data.</text>
</comment>
<dbReference type="Proteomes" id="UP000185557">
    <property type="component" value="Unassembled WGS sequence"/>
</dbReference>
<gene>
    <name evidence="1" type="ORF">NIES30_20285</name>
</gene>
<name>A0A1U7J0D3_9CYAN</name>
<reference evidence="1 2" key="1">
    <citation type="submission" date="2016-11" db="EMBL/GenBank/DDBJ databases">
        <title>Draft Genome Sequences of Nine Cyanobacterial Strains from Diverse Habitats.</title>
        <authorList>
            <person name="Zhu T."/>
            <person name="Hou S."/>
            <person name="Lu X."/>
            <person name="Hess W.R."/>
        </authorList>
    </citation>
    <scope>NUCLEOTIDE SEQUENCE [LARGE SCALE GENOMIC DNA]</scope>
    <source>
        <strain evidence="1 2">NIES-30</strain>
    </source>
</reference>
<accession>A0A1U7J0D3</accession>
<proteinExistence type="predicted"/>
<dbReference type="OrthoDB" id="573792at2"/>
<dbReference type="AlphaFoldDB" id="A0A1U7J0D3"/>
<sequence length="68" mass="7804">MNNPQEVLEHLKQLEKVGTLQSALYREEAQEVLADDTVSLKWRQAIADRLNRANHDLALHTVTSEDSY</sequence>
<evidence type="ECO:0000313" key="1">
    <source>
        <dbReference type="EMBL" id="OKH45122.1"/>
    </source>
</evidence>